<feature type="region of interest" description="Disordered" evidence="1">
    <location>
        <begin position="76"/>
        <end position="119"/>
    </location>
</feature>
<feature type="region of interest" description="Disordered" evidence="1">
    <location>
        <begin position="1"/>
        <end position="62"/>
    </location>
</feature>
<dbReference type="Proteomes" id="UP001231189">
    <property type="component" value="Unassembled WGS sequence"/>
</dbReference>
<comment type="caution">
    <text evidence="2">The sequence shown here is derived from an EMBL/GenBank/DDBJ whole genome shotgun (WGS) entry which is preliminary data.</text>
</comment>
<dbReference type="EMBL" id="JAUUTY010000006">
    <property type="protein sequence ID" value="KAK1621221.1"/>
    <property type="molecule type" value="Genomic_DNA"/>
</dbReference>
<reference evidence="2" key="1">
    <citation type="submission" date="2023-07" db="EMBL/GenBank/DDBJ databases">
        <title>A chromosome-level genome assembly of Lolium multiflorum.</title>
        <authorList>
            <person name="Chen Y."/>
            <person name="Copetti D."/>
            <person name="Kolliker R."/>
            <person name="Studer B."/>
        </authorList>
    </citation>
    <scope>NUCLEOTIDE SEQUENCE</scope>
    <source>
        <strain evidence="2">02402/16</strain>
        <tissue evidence="2">Leaf</tissue>
    </source>
</reference>
<feature type="compositionally biased region" description="Basic and acidic residues" evidence="1">
    <location>
        <begin position="110"/>
        <end position="119"/>
    </location>
</feature>
<gene>
    <name evidence="2" type="ORF">QYE76_026738</name>
</gene>
<keyword evidence="3" id="KW-1185">Reference proteome</keyword>
<evidence type="ECO:0000313" key="2">
    <source>
        <dbReference type="EMBL" id="KAK1621221.1"/>
    </source>
</evidence>
<accession>A0AAD8RID2</accession>
<proteinExistence type="predicted"/>
<name>A0AAD8RID2_LOLMU</name>
<evidence type="ECO:0000256" key="1">
    <source>
        <dbReference type="SAM" id="MobiDB-lite"/>
    </source>
</evidence>
<evidence type="ECO:0000313" key="3">
    <source>
        <dbReference type="Proteomes" id="UP001231189"/>
    </source>
</evidence>
<protein>
    <submittedName>
        <fullName evidence="2">Uncharacterized protein</fullName>
    </submittedName>
</protein>
<organism evidence="2 3">
    <name type="scientific">Lolium multiflorum</name>
    <name type="common">Italian ryegrass</name>
    <name type="synonym">Lolium perenne subsp. multiflorum</name>
    <dbReference type="NCBI Taxonomy" id="4521"/>
    <lineage>
        <taxon>Eukaryota</taxon>
        <taxon>Viridiplantae</taxon>
        <taxon>Streptophyta</taxon>
        <taxon>Embryophyta</taxon>
        <taxon>Tracheophyta</taxon>
        <taxon>Spermatophyta</taxon>
        <taxon>Magnoliopsida</taxon>
        <taxon>Liliopsida</taxon>
        <taxon>Poales</taxon>
        <taxon>Poaceae</taxon>
        <taxon>BOP clade</taxon>
        <taxon>Pooideae</taxon>
        <taxon>Poodae</taxon>
        <taxon>Poeae</taxon>
        <taxon>Poeae Chloroplast Group 2 (Poeae type)</taxon>
        <taxon>Loliodinae</taxon>
        <taxon>Loliinae</taxon>
        <taxon>Lolium</taxon>
    </lineage>
</organism>
<feature type="compositionally biased region" description="Acidic residues" evidence="1">
    <location>
        <begin position="38"/>
        <end position="62"/>
    </location>
</feature>
<sequence>MPPLPNSEDYHRLDPSTYDGDFYQEEGLPGKFTIDLPSNEDMEEEHEATGMDEDTAQDEVEDVENQQDLTLLERFRAGLDADDPVGPPPGYVDDWWGNDDSDDDTTARTIARDEPDNGY</sequence>
<dbReference type="AlphaFoldDB" id="A0AAD8RID2"/>